<dbReference type="PROSITE" id="PS00216">
    <property type="entry name" value="SUGAR_TRANSPORT_1"/>
    <property type="match status" value="1"/>
</dbReference>
<accession>A0A1C1CPH3</accession>
<keyword evidence="5 8" id="KW-1133">Transmembrane helix</keyword>
<proteinExistence type="inferred from homology"/>
<protein>
    <submittedName>
        <fullName evidence="10">Putative metabolite transport protein GIT1</fullName>
    </submittedName>
</protein>
<name>A0A1C1CPH3_9EURO</name>
<feature type="transmembrane region" description="Helical" evidence="8">
    <location>
        <begin position="186"/>
        <end position="210"/>
    </location>
</feature>
<evidence type="ECO:0000256" key="4">
    <source>
        <dbReference type="ARBA" id="ARBA00022692"/>
    </source>
</evidence>
<reference evidence="11" key="1">
    <citation type="submission" date="2015-07" db="EMBL/GenBank/DDBJ databases">
        <authorList>
            <person name="Teixeira M.M."/>
            <person name="Souza R.C."/>
            <person name="Almeida L.G."/>
            <person name="Vicente V.A."/>
            <person name="de Hoog S."/>
            <person name="Bocca A.L."/>
            <person name="de Almeida S.R."/>
            <person name="Vasconcelos A.T."/>
            <person name="Felipe M.S."/>
        </authorList>
    </citation>
    <scope>NUCLEOTIDE SEQUENCE [LARGE SCALE GENOMIC DNA]</scope>
    <source>
        <strain evidence="11">KSF</strain>
    </source>
</reference>
<dbReference type="EMBL" id="LGRB01000010">
    <property type="protein sequence ID" value="OCT50398.1"/>
    <property type="molecule type" value="Genomic_DNA"/>
</dbReference>
<keyword evidence="3" id="KW-0813">Transport</keyword>
<gene>
    <name evidence="10" type="primary">GIT1</name>
    <name evidence="10" type="ORF">CLCR_06962</name>
</gene>
<evidence type="ECO:0000259" key="9">
    <source>
        <dbReference type="PROSITE" id="PS50850"/>
    </source>
</evidence>
<evidence type="ECO:0000256" key="5">
    <source>
        <dbReference type="ARBA" id="ARBA00022989"/>
    </source>
</evidence>
<evidence type="ECO:0000256" key="6">
    <source>
        <dbReference type="ARBA" id="ARBA00023136"/>
    </source>
</evidence>
<feature type="transmembrane region" description="Helical" evidence="8">
    <location>
        <begin position="117"/>
        <end position="138"/>
    </location>
</feature>
<dbReference type="InterPro" id="IPR005828">
    <property type="entry name" value="MFS_sugar_transport-like"/>
</dbReference>
<feature type="region of interest" description="Disordered" evidence="7">
    <location>
        <begin position="1"/>
        <end position="29"/>
    </location>
</feature>
<dbReference type="InterPro" id="IPR005829">
    <property type="entry name" value="Sugar_transporter_CS"/>
</dbReference>
<sequence>MASPKHQPAYEITGKDSNEGQSSIQDVEKSEKRLSQVDVARITKVSSIITVLVSGLALFSDGYNAQIIGYMEPLFTDLYKDGMSSIIKTRLSNAYLIGEIFGMLFFGFIIDKIGRRTGIVFATFFLVLGILLATAAHGTSQLGMFWMMIVARGIAGFGAGGEYPTCGTGSAEASDESEYVRRKRGFLVAVATDFAIDFGFVMAGVIALIVIECYHENVSSGIWRVCFGLGFVLPLVLFFFRIRMVESTQYRKHAIKRNVPYWLIIKRYWKPMLGTSLAWFFYDFVTYPFGIFSSTIIGQLNPNNILIQNIGYGTVVNCFYLPGCLTGGLLMDRIGRKQTMSLGFALWAILGFILGGALNPIQSVFPLFIVLYGIFNSLGEMGPGVATFLCAAESFPTPLRGHFMGFAAAVGKAGAAIGTQVFTPIQDSFNDTQKGTQAVFLIGAGFAAIGGIIAWVFIPDRDRDLESEDAKFRSYLAENGYEGTFGESLMHEVRTTAFKAEVIKTS</sequence>
<dbReference type="VEuPathDB" id="FungiDB:G647_05602"/>
<dbReference type="eggNOG" id="KOG0252">
    <property type="taxonomic scope" value="Eukaryota"/>
</dbReference>
<evidence type="ECO:0000313" key="10">
    <source>
        <dbReference type="EMBL" id="OCT50398.1"/>
    </source>
</evidence>
<evidence type="ECO:0000313" key="11">
    <source>
        <dbReference type="Proteomes" id="UP000094526"/>
    </source>
</evidence>
<dbReference type="SUPFAM" id="SSF103473">
    <property type="entry name" value="MFS general substrate transporter"/>
    <property type="match status" value="1"/>
</dbReference>
<evidence type="ECO:0000256" key="2">
    <source>
        <dbReference type="ARBA" id="ARBA00010992"/>
    </source>
</evidence>
<dbReference type="AlphaFoldDB" id="A0A1C1CPH3"/>
<keyword evidence="6 8" id="KW-0472">Membrane</keyword>
<dbReference type="Gene3D" id="1.20.1250.20">
    <property type="entry name" value="MFS general substrate transporter like domains"/>
    <property type="match status" value="1"/>
</dbReference>
<dbReference type="GO" id="GO:0005886">
    <property type="term" value="C:plasma membrane"/>
    <property type="evidence" value="ECO:0007669"/>
    <property type="project" value="TreeGrafter"/>
</dbReference>
<evidence type="ECO:0000256" key="8">
    <source>
        <dbReference type="SAM" id="Phobius"/>
    </source>
</evidence>
<keyword evidence="4 8" id="KW-0812">Transmembrane</keyword>
<evidence type="ECO:0000256" key="1">
    <source>
        <dbReference type="ARBA" id="ARBA00004141"/>
    </source>
</evidence>
<dbReference type="Proteomes" id="UP000094526">
    <property type="component" value="Unassembled WGS sequence"/>
</dbReference>
<evidence type="ECO:0000256" key="7">
    <source>
        <dbReference type="SAM" id="MobiDB-lite"/>
    </source>
</evidence>
<feature type="transmembrane region" description="Helical" evidence="8">
    <location>
        <begin position="310"/>
        <end position="330"/>
    </location>
</feature>
<dbReference type="FunFam" id="1.20.1250.20:FF:000140">
    <property type="entry name" value="Putative MFS phospholipid transporter"/>
    <property type="match status" value="1"/>
</dbReference>
<dbReference type="GO" id="GO:0046943">
    <property type="term" value="F:carboxylic acid transmembrane transporter activity"/>
    <property type="evidence" value="ECO:0007669"/>
    <property type="project" value="TreeGrafter"/>
</dbReference>
<dbReference type="PANTHER" id="PTHR23508">
    <property type="entry name" value="CARBOXYLIC ACID TRANSPORTER PROTEIN HOMOLOG"/>
    <property type="match status" value="1"/>
</dbReference>
<dbReference type="InterPro" id="IPR020846">
    <property type="entry name" value="MFS_dom"/>
</dbReference>
<feature type="transmembrane region" description="Helical" evidence="8">
    <location>
        <begin position="342"/>
        <end position="361"/>
    </location>
</feature>
<dbReference type="InterPro" id="IPR036259">
    <property type="entry name" value="MFS_trans_sf"/>
</dbReference>
<dbReference type="PROSITE" id="PS50850">
    <property type="entry name" value="MFS"/>
    <property type="match status" value="1"/>
</dbReference>
<feature type="transmembrane region" description="Helical" evidence="8">
    <location>
        <begin position="144"/>
        <end position="165"/>
    </location>
</feature>
<dbReference type="PANTHER" id="PTHR23508:SF10">
    <property type="entry name" value="CARBOXYLIC ACID TRANSPORTER PROTEIN HOMOLOG"/>
    <property type="match status" value="1"/>
</dbReference>
<feature type="transmembrane region" description="Helical" evidence="8">
    <location>
        <begin position="222"/>
        <end position="242"/>
    </location>
</feature>
<feature type="transmembrane region" description="Helical" evidence="8">
    <location>
        <begin position="91"/>
        <end position="110"/>
    </location>
</feature>
<feature type="domain" description="Major facilitator superfamily (MFS) profile" evidence="9">
    <location>
        <begin position="50"/>
        <end position="462"/>
    </location>
</feature>
<dbReference type="Pfam" id="PF00083">
    <property type="entry name" value="Sugar_tr"/>
    <property type="match status" value="2"/>
</dbReference>
<feature type="transmembrane region" description="Helical" evidence="8">
    <location>
        <begin position="437"/>
        <end position="458"/>
    </location>
</feature>
<feature type="transmembrane region" description="Helical" evidence="8">
    <location>
        <begin position="403"/>
        <end position="425"/>
    </location>
</feature>
<dbReference type="OrthoDB" id="2153661at2759"/>
<comment type="subcellular location">
    <subcellularLocation>
        <location evidence="1">Membrane</location>
        <topology evidence="1">Multi-pass membrane protein</topology>
    </subcellularLocation>
</comment>
<organism evidence="10 11">
    <name type="scientific">Cladophialophora carrionii</name>
    <dbReference type="NCBI Taxonomy" id="86049"/>
    <lineage>
        <taxon>Eukaryota</taxon>
        <taxon>Fungi</taxon>
        <taxon>Dikarya</taxon>
        <taxon>Ascomycota</taxon>
        <taxon>Pezizomycotina</taxon>
        <taxon>Eurotiomycetes</taxon>
        <taxon>Chaetothyriomycetidae</taxon>
        <taxon>Chaetothyriales</taxon>
        <taxon>Herpotrichiellaceae</taxon>
        <taxon>Cladophialophora</taxon>
    </lineage>
</organism>
<dbReference type="VEuPathDB" id="FungiDB:CLCR_06962"/>
<feature type="transmembrane region" description="Helical" evidence="8">
    <location>
        <begin position="277"/>
        <end position="298"/>
    </location>
</feature>
<feature type="transmembrane region" description="Helical" evidence="8">
    <location>
        <begin position="48"/>
        <end position="71"/>
    </location>
</feature>
<comment type="caution">
    <text evidence="10">The sequence shown here is derived from an EMBL/GenBank/DDBJ whole genome shotgun (WGS) entry which is preliminary data.</text>
</comment>
<comment type="similarity">
    <text evidence="2">Belongs to the major facilitator superfamily. Sugar transporter (TC 2.A.1.1) family.</text>
</comment>
<feature type="transmembrane region" description="Helical" evidence="8">
    <location>
        <begin position="367"/>
        <end position="391"/>
    </location>
</feature>
<dbReference type="STRING" id="86049.A0A1C1CPH3"/>
<keyword evidence="11" id="KW-1185">Reference proteome</keyword>
<evidence type="ECO:0000256" key="3">
    <source>
        <dbReference type="ARBA" id="ARBA00022448"/>
    </source>
</evidence>